<evidence type="ECO:0000256" key="1">
    <source>
        <dbReference type="RuleBase" id="RU003513"/>
    </source>
</evidence>
<dbReference type="Gene3D" id="3.40.50.2000">
    <property type="entry name" value="Glycogen Phosphorylase B"/>
    <property type="match status" value="2"/>
</dbReference>
<dbReference type="EC" id="5.1.3.14" evidence="3"/>
<dbReference type="InterPro" id="IPR029767">
    <property type="entry name" value="WecB-like"/>
</dbReference>
<sequence>MKIVAIIGARPQFIKHFPFELACKGKVDLITVHTGQHYDENMSEIFFTQLNMSPPSFTLHVGSGPHGEQTGKMMIEIEKIIEDTKPDGVVVYGDTNSTLAGALVASKLHIPLFHIEAGLRSFNKKMPEEVNRVLTDHISDLLFVPSGIAVQNLKDEGVEKGVYEVGDIMKDLVQYVTGNDLLREHSPKEKNYYYATIHRPYNTDDKERLTYVLETLEQLDKKVIFSLHPRTKNLASSYGLNLEDYMNISFIEPQSYFSNLAYLQNSEGLITDSGGMQKEAYWLKRKCITIRKETEWKETLVDNANILLFQDLSKINDELEKQPHSYNINLYGQGSSASKMVDKIIQFIN</sequence>
<reference evidence="4" key="2">
    <citation type="submission" date="2023-07" db="EMBL/GenBank/DDBJ databases">
        <title>Zobellia barbeyronii sp. nov., a new marine flavobacterium, isolated from green and red algae.</title>
        <authorList>
            <person name="Nedashkovskaya O.I."/>
            <person name="Otstavnykh N."/>
            <person name="Zhukova N."/>
            <person name="Guzev K."/>
            <person name="Chausova V."/>
            <person name="Tekutyeva L."/>
            <person name="Mikhailov V."/>
            <person name="Isaeva M."/>
        </authorList>
    </citation>
    <scope>NUCLEOTIDE SEQUENCE [LARGE SCALE GENOMIC DNA]</scope>
    <source>
        <strain evidence="4">KMM 6746</strain>
    </source>
</reference>
<gene>
    <name evidence="3" type="primary">wecB</name>
    <name evidence="3" type="ORF">HW347_03575</name>
</gene>
<evidence type="ECO:0000313" key="3">
    <source>
        <dbReference type="EMBL" id="MBT2160328.1"/>
    </source>
</evidence>
<evidence type="ECO:0000259" key="2">
    <source>
        <dbReference type="Pfam" id="PF02350"/>
    </source>
</evidence>
<dbReference type="PANTHER" id="PTHR43174">
    <property type="entry name" value="UDP-N-ACETYLGLUCOSAMINE 2-EPIMERASE"/>
    <property type="match status" value="1"/>
</dbReference>
<dbReference type="Proteomes" id="UP000740413">
    <property type="component" value="Unassembled WGS sequence"/>
</dbReference>
<protein>
    <submittedName>
        <fullName evidence="3">UDP-N-acetylglucosamine 2-epimerase (Non-hydrolyzing)</fullName>
        <ecNumber evidence="3">5.1.3.14</ecNumber>
    </submittedName>
</protein>
<dbReference type="GO" id="GO:0008761">
    <property type="term" value="F:UDP-N-acetylglucosamine 2-epimerase activity"/>
    <property type="evidence" value="ECO:0007669"/>
    <property type="project" value="UniProtKB-EC"/>
</dbReference>
<name>A0ABS5WA96_9FLAO</name>
<proteinExistence type="inferred from homology"/>
<dbReference type="CDD" id="cd03786">
    <property type="entry name" value="GTB_UDP-GlcNAc_2-Epimerase"/>
    <property type="match status" value="1"/>
</dbReference>
<accession>A0ABS5WA96</accession>
<keyword evidence="4" id="KW-1185">Reference proteome</keyword>
<comment type="caution">
    <text evidence="3">The sequence shown here is derived from an EMBL/GenBank/DDBJ whole genome shotgun (WGS) entry which is preliminary data.</text>
</comment>
<organism evidence="3 4">
    <name type="scientific">Zobellia barbeyronii</name>
    <dbReference type="NCBI Taxonomy" id="2748009"/>
    <lineage>
        <taxon>Bacteria</taxon>
        <taxon>Pseudomonadati</taxon>
        <taxon>Bacteroidota</taxon>
        <taxon>Flavobacteriia</taxon>
        <taxon>Flavobacteriales</taxon>
        <taxon>Flavobacteriaceae</taxon>
        <taxon>Zobellia</taxon>
    </lineage>
</organism>
<evidence type="ECO:0000313" key="4">
    <source>
        <dbReference type="Proteomes" id="UP000740413"/>
    </source>
</evidence>
<comment type="similarity">
    <text evidence="1">Belongs to the UDP-N-acetylglucosamine 2-epimerase family.</text>
</comment>
<dbReference type="EMBL" id="JACATN010000001">
    <property type="protein sequence ID" value="MBT2160328.1"/>
    <property type="molecule type" value="Genomic_DNA"/>
</dbReference>
<keyword evidence="1 3" id="KW-0413">Isomerase</keyword>
<dbReference type="PANTHER" id="PTHR43174:SF1">
    <property type="entry name" value="UDP-N-ACETYLGLUCOSAMINE 2-EPIMERASE"/>
    <property type="match status" value="1"/>
</dbReference>
<feature type="domain" description="UDP-N-acetylglucosamine 2-epimerase" evidence="2">
    <location>
        <begin position="24"/>
        <end position="344"/>
    </location>
</feature>
<dbReference type="Pfam" id="PF02350">
    <property type="entry name" value="Epimerase_2"/>
    <property type="match status" value="1"/>
</dbReference>
<dbReference type="SUPFAM" id="SSF53756">
    <property type="entry name" value="UDP-Glycosyltransferase/glycogen phosphorylase"/>
    <property type="match status" value="1"/>
</dbReference>
<dbReference type="InterPro" id="IPR003331">
    <property type="entry name" value="UDP_GlcNAc_Epimerase_2_dom"/>
</dbReference>
<dbReference type="NCBIfam" id="TIGR00236">
    <property type="entry name" value="wecB"/>
    <property type="match status" value="1"/>
</dbReference>
<reference evidence="3 4" key="1">
    <citation type="submission" date="2020-06" db="EMBL/GenBank/DDBJ databases">
        <authorList>
            <person name="Isaeva M.P."/>
            <person name="Chernysheva N.Y."/>
        </authorList>
    </citation>
    <scope>NUCLEOTIDE SEQUENCE [LARGE SCALE GENOMIC DNA]</scope>
    <source>
        <strain evidence="3 4">KMM 6746</strain>
    </source>
</reference>
<dbReference type="RefSeq" id="WP_214610557.1">
    <property type="nucleotide sequence ID" value="NZ_JACATN010000001.1"/>
</dbReference>